<evidence type="ECO:0000256" key="7">
    <source>
        <dbReference type="SAM" id="MobiDB-lite"/>
    </source>
</evidence>
<dbReference type="OrthoDB" id="7431670at2"/>
<keyword evidence="2" id="KW-1003">Cell membrane</keyword>
<evidence type="ECO:0000256" key="2">
    <source>
        <dbReference type="ARBA" id="ARBA00022475"/>
    </source>
</evidence>
<feature type="compositionally biased region" description="Low complexity" evidence="7">
    <location>
        <begin position="339"/>
        <end position="356"/>
    </location>
</feature>
<organism evidence="10 11">
    <name type="scientific">Streptomyces griseoruber</name>
    <dbReference type="NCBI Taxonomy" id="1943"/>
    <lineage>
        <taxon>Bacteria</taxon>
        <taxon>Bacillati</taxon>
        <taxon>Actinomycetota</taxon>
        <taxon>Actinomycetes</taxon>
        <taxon>Kitasatosporales</taxon>
        <taxon>Streptomycetaceae</taxon>
        <taxon>Streptomyces</taxon>
    </lineage>
</organism>
<feature type="transmembrane region" description="Helical" evidence="8">
    <location>
        <begin position="470"/>
        <end position="492"/>
    </location>
</feature>
<feature type="compositionally biased region" description="Low complexity" evidence="7">
    <location>
        <begin position="703"/>
        <end position="718"/>
    </location>
</feature>
<feature type="compositionally biased region" description="Basic and acidic residues" evidence="7">
    <location>
        <begin position="361"/>
        <end position="372"/>
    </location>
</feature>
<name>A0A101SK71_9ACTN</name>
<dbReference type="Proteomes" id="UP000052982">
    <property type="component" value="Unassembled WGS sequence"/>
</dbReference>
<evidence type="ECO:0000313" key="10">
    <source>
        <dbReference type="EMBL" id="KUN75182.1"/>
    </source>
</evidence>
<evidence type="ECO:0000256" key="1">
    <source>
        <dbReference type="ARBA" id="ARBA00004651"/>
    </source>
</evidence>
<feature type="transmembrane region" description="Helical" evidence="8">
    <location>
        <begin position="434"/>
        <end position="464"/>
    </location>
</feature>
<feature type="transmembrane region" description="Helical" evidence="8">
    <location>
        <begin position="124"/>
        <end position="144"/>
    </location>
</feature>
<dbReference type="STRING" id="1943.AQJ64_43225"/>
<evidence type="ECO:0000256" key="4">
    <source>
        <dbReference type="ARBA" id="ARBA00022989"/>
    </source>
</evidence>
<dbReference type="AlphaFoldDB" id="A0A101SK71"/>
<feature type="transmembrane region" description="Helical" evidence="8">
    <location>
        <begin position="82"/>
        <end position="112"/>
    </location>
</feature>
<protein>
    <recommendedName>
        <fullName evidence="9">Integral membrane bound transporter domain-containing protein</fullName>
    </recommendedName>
</protein>
<comment type="subcellular location">
    <subcellularLocation>
        <location evidence="1">Cell membrane</location>
        <topology evidence="1">Multi-pass membrane protein</topology>
    </subcellularLocation>
</comment>
<feature type="transmembrane region" description="Helical" evidence="8">
    <location>
        <begin position="504"/>
        <end position="523"/>
    </location>
</feature>
<proteinExistence type="inferred from homology"/>
<accession>A0A101SK71</accession>
<evidence type="ECO:0000256" key="8">
    <source>
        <dbReference type="SAM" id="Phobius"/>
    </source>
</evidence>
<comment type="similarity">
    <text evidence="6">Belongs to the YccS/YhfK family.</text>
</comment>
<evidence type="ECO:0000256" key="6">
    <source>
        <dbReference type="ARBA" id="ARBA00043993"/>
    </source>
</evidence>
<feature type="region of interest" description="Disordered" evidence="7">
    <location>
        <begin position="334"/>
        <end position="375"/>
    </location>
</feature>
<dbReference type="Pfam" id="PF13515">
    <property type="entry name" value="FUSC_2"/>
    <property type="match status" value="1"/>
</dbReference>
<keyword evidence="3 8" id="KW-0812">Transmembrane</keyword>
<evidence type="ECO:0000259" key="9">
    <source>
        <dbReference type="Pfam" id="PF13515"/>
    </source>
</evidence>
<dbReference type="PANTHER" id="PTHR30509:SF9">
    <property type="entry name" value="MULTIDRUG RESISTANCE PROTEIN MDTO"/>
    <property type="match status" value="1"/>
</dbReference>
<dbReference type="EMBL" id="LMWW01000088">
    <property type="protein sequence ID" value="KUN75182.1"/>
    <property type="molecule type" value="Genomic_DNA"/>
</dbReference>
<dbReference type="InterPro" id="IPR049453">
    <property type="entry name" value="Memb_transporter_dom"/>
</dbReference>
<dbReference type="GO" id="GO:0005886">
    <property type="term" value="C:plasma membrane"/>
    <property type="evidence" value="ECO:0007669"/>
    <property type="project" value="UniProtKB-SubCell"/>
</dbReference>
<gene>
    <name evidence="10" type="ORF">AQJ64_43225</name>
</gene>
<dbReference type="RefSeq" id="WP_055631969.1">
    <property type="nucleotide sequence ID" value="NZ_KQ948793.1"/>
</dbReference>
<evidence type="ECO:0000256" key="3">
    <source>
        <dbReference type="ARBA" id="ARBA00022692"/>
    </source>
</evidence>
<dbReference type="PANTHER" id="PTHR30509">
    <property type="entry name" value="P-HYDROXYBENZOIC ACID EFFLUX PUMP SUBUNIT-RELATED"/>
    <property type="match status" value="1"/>
</dbReference>
<evidence type="ECO:0000313" key="11">
    <source>
        <dbReference type="Proteomes" id="UP000052982"/>
    </source>
</evidence>
<evidence type="ECO:0000256" key="5">
    <source>
        <dbReference type="ARBA" id="ARBA00023136"/>
    </source>
</evidence>
<keyword evidence="11" id="KW-1185">Reference proteome</keyword>
<reference evidence="10 11" key="1">
    <citation type="submission" date="2015-10" db="EMBL/GenBank/DDBJ databases">
        <title>Draft genome sequence of Streptomyces griseoruber DSM 40281, type strain for the species Streptomyces griseoruber.</title>
        <authorList>
            <person name="Ruckert C."/>
            <person name="Winkler A."/>
            <person name="Kalinowski J."/>
            <person name="Kampfer P."/>
            <person name="Glaeser S."/>
        </authorList>
    </citation>
    <scope>NUCLEOTIDE SEQUENCE [LARGE SCALE GENOMIC DNA]</scope>
    <source>
        <strain evidence="10 11">DSM 40281</strain>
    </source>
</reference>
<feature type="domain" description="Integral membrane bound transporter" evidence="9">
    <location>
        <begin position="390"/>
        <end position="513"/>
    </location>
</feature>
<keyword evidence="4 8" id="KW-1133">Transmembrane helix</keyword>
<sequence>MVARKTALLWDRFAAVDPGLMRLASAMRAVLGAAASLIALTALGQSDTELLVGGFTAMVTSLAISDLHPRDQLITLGLGAPISLAALAAGAVLTPYPVAAGTVFLLLIYVAVHARRYGARGQGVGIFGFMAFFLAQFTGARVAQLPQMDAAVLVAFGAVVAVCYCPGFMTASRVLARLRRTFDGRLRDVLRDTAALLSSGQDADALSLSLERRLDRLHEAVLLIEDFLGERAVDEATDGQILRHISRAEVAAQRLTVLAVRAVRTAPAADDLADRAAREQLAAQIRLLRHQPTPGTVTAAREDAPAILPTASAPLQDCLHGVDELAAAVRLLGPHGSSPTATRTAPHAPATPRTRAFSVKRYREADSEDRKRGTTRQALQVTAASALSILGGHLLSPDHWYWAVVATWVVFINTESTGEVLLQSVRRLAGTVLGAVFGYGLAALAGPYGPLLLVLLLVCMFGIFYTPSDAYWAVTFFITGALSMLLSLLDTFSTDVLVLRVQETALGVSCGVLATVVVLPLTVRRASDEELVHFLLVLRRLLDATTRSLSTDTTTSLIRAAHDLDQALESLRKACLPLTHPLNPQRARRDRARHLLELLEAGAYHARSLAAVTGRLPQGDDAAYTTQVTAAAGRAQERVTRLIRLASRRPGTASHSARPKVTRALSLLSGERRMRHGRPSPQRRLLLHIDRLDTTLIALTEALDPPAPAAEDPVAPSAGGEVSSLPSPGRAAAS</sequence>
<keyword evidence="5 8" id="KW-0472">Membrane</keyword>
<comment type="caution">
    <text evidence="10">The sequence shown here is derived from an EMBL/GenBank/DDBJ whole genome shotgun (WGS) entry which is preliminary data.</text>
</comment>
<feature type="region of interest" description="Disordered" evidence="7">
    <location>
        <begin position="703"/>
        <end position="734"/>
    </location>
</feature>
<feature type="transmembrane region" description="Helical" evidence="8">
    <location>
        <begin position="150"/>
        <end position="171"/>
    </location>
</feature>